<evidence type="ECO:0000313" key="2">
    <source>
        <dbReference type="Proteomes" id="UP000663720"/>
    </source>
</evidence>
<dbReference type="InterPro" id="IPR027417">
    <property type="entry name" value="P-loop_NTPase"/>
</dbReference>
<dbReference type="AlphaFoldDB" id="A0A975GIC5"/>
<name>A0A975GIC5_9BACT</name>
<dbReference type="RefSeq" id="WP_207688369.1">
    <property type="nucleotide sequence ID" value="NZ_CP061799.1"/>
</dbReference>
<dbReference type="KEGG" id="dli:dnl_48120"/>
<gene>
    <name evidence="1" type="ORF">dnl_48120</name>
</gene>
<protein>
    <submittedName>
        <fullName evidence="1">P-loop domain-containing protein</fullName>
    </submittedName>
</protein>
<dbReference type="Gene3D" id="3.40.50.300">
    <property type="entry name" value="P-loop containing nucleotide triphosphate hydrolases"/>
    <property type="match status" value="1"/>
</dbReference>
<evidence type="ECO:0000313" key="1">
    <source>
        <dbReference type="EMBL" id="QTA82437.1"/>
    </source>
</evidence>
<dbReference type="InterPro" id="IPR011335">
    <property type="entry name" value="Restrct_endonuc-II-like"/>
</dbReference>
<dbReference type="SUPFAM" id="SSF52980">
    <property type="entry name" value="Restriction endonuclease-like"/>
    <property type="match status" value="1"/>
</dbReference>
<organism evidence="1 2">
    <name type="scientific">Desulfonema limicola</name>
    <dbReference type="NCBI Taxonomy" id="45656"/>
    <lineage>
        <taxon>Bacteria</taxon>
        <taxon>Pseudomonadati</taxon>
        <taxon>Thermodesulfobacteriota</taxon>
        <taxon>Desulfobacteria</taxon>
        <taxon>Desulfobacterales</taxon>
        <taxon>Desulfococcaceae</taxon>
        <taxon>Desulfonema</taxon>
    </lineage>
</organism>
<dbReference type="SUPFAM" id="SSF52540">
    <property type="entry name" value="P-loop containing nucleoside triphosphate hydrolases"/>
    <property type="match status" value="1"/>
</dbReference>
<keyword evidence="2" id="KW-1185">Reference proteome</keyword>
<reference evidence="1" key="1">
    <citation type="journal article" date="2021" name="Microb. Physiol.">
        <title>Proteogenomic Insights into the Physiology of Marine, Sulfate-Reducing, Filamentous Desulfonema limicola and Desulfonema magnum.</title>
        <authorList>
            <person name="Schnaars V."/>
            <person name="Wohlbrand L."/>
            <person name="Scheve S."/>
            <person name="Hinrichs C."/>
            <person name="Reinhardt R."/>
            <person name="Rabus R."/>
        </authorList>
    </citation>
    <scope>NUCLEOTIDE SEQUENCE</scope>
    <source>
        <strain evidence="1">5ac10</strain>
    </source>
</reference>
<sequence>MKNIPWVVKPLVPEEVYTDREEFLEYFYKAALEAAHRRTMSTVLLGQRRMGKTEIFKRVVNRLFFEQDLKSPHAVVPVYFSFPDTVFNEKNFGKDYVENFLRFYVGFYTKQPQLIIDNLKGEKLLSQIEHSRSLYPFTRTLGLIIDLHEDIETGNSIFPIRDALGMLRRVSDIDDSTIAVFLDEFQNTRLPQYNFDIVGFMQEAVESPTCPHFVTGSAMSILAREIIGRGSLFGRFDGMNIEAMTGYWGTKLALKSAGYRKAEISEIMAPVIAERCGGNPFYINAVIRQAAKQNQPILNEKTLNKILAVDITSGFIWGELNDQVTKWISRINEYNITKWILYLSALDENTEEENRGRLNIERIQQELLKREGKNVSLDTIRDVLIKLSRGDLLEYLELGGWFRRVKDPILLEFLKVWGRIEVEGHNANKVQNEIVTRYSASSRRIREYKGYLAEVHMSQILLSAQSKTLSGKFFNYPDDVKIPDMFFFLRHRYRPESGKGREIDVLAAAGPEVWVCQSKWVTGRKIGIAVLKETILQAETVKQDLDPETVYMWLFAHDGLTKQAQAFAEKHGIFWSKRQEFDELLEHLGLRKLPDL</sequence>
<proteinExistence type="predicted"/>
<accession>A0A975GIC5</accession>
<dbReference type="EMBL" id="CP061799">
    <property type="protein sequence ID" value="QTA82437.1"/>
    <property type="molecule type" value="Genomic_DNA"/>
</dbReference>
<dbReference type="Proteomes" id="UP000663720">
    <property type="component" value="Chromosome"/>
</dbReference>